<dbReference type="RefSeq" id="WP_210154362.1">
    <property type="nucleotide sequence ID" value="NZ_JAFCNB010000002.1"/>
</dbReference>
<evidence type="ECO:0000313" key="2">
    <source>
        <dbReference type="EMBL" id="MBP2703051.1"/>
    </source>
</evidence>
<dbReference type="AlphaFoldDB" id="A0A940WCR1"/>
<reference evidence="2" key="1">
    <citation type="submission" date="2021-02" db="EMBL/GenBank/DDBJ databases">
        <title>Draft genome sequence of Microbispora sp. RL4-1S isolated from rice leaves in Thailand.</title>
        <authorList>
            <person name="Muangham S."/>
            <person name="Duangmal K."/>
        </authorList>
    </citation>
    <scope>NUCLEOTIDE SEQUENCE</scope>
    <source>
        <strain evidence="2">RL4-1S</strain>
    </source>
</reference>
<accession>A0A940WCR1</accession>
<keyword evidence="3" id="KW-1185">Reference proteome</keyword>
<organism evidence="2 3">
    <name type="scientific">Microbispora oryzae</name>
    <dbReference type="NCBI Taxonomy" id="2806554"/>
    <lineage>
        <taxon>Bacteria</taxon>
        <taxon>Bacillati</taxon>
        <taxon>Actinomycetota</taxon>
        <taxon>Actinomycetes</taxon>
        <taxon>Streptosporangiales</taxon>
        <taxon>Streptosporangiaceae</taxon>
        <taxon>Microbispora</taxon>
    </lineage>
</organism>
<gene>
    <name evidence="2" type="ORF">JOL79_04450</name>
</gene>
<dbReference type="Proteomes" id="UP000674234">
    <property type="component" value="Unassembled WGS sequence"/>
</dbReference>
<feature type="transmembrane region" description="Helical" evidence="1">
    <location>
        <begin position="32"/>
        <end position="51"/>
    </location>
</feature>
<keyword evidence="1" id="KW-1133">Transmembrane helix</keyword>
<protein>
    <submittedName>
        <fullName evidence="2">Uncharacterized protein</fullName>
    </submittedName>
</protein>
<feature type="transmembrane region" description="Helical" evidence="1">
    <location>
        <begin position="88"/>
        <end position="112"/>
    </location>
</feature>
<name>A0A940WCR1_9ACTN</name>
<evidence type="ECO:0000256" key="1">
    <source>
        <dbReference type="SAM" id="Phobius"/>
    </source>
</evidence>
<keyword evidence="1" id="KW-0472">Membrane</keyword>
<sequence>MGVVPRYAAAGLLLGALSGTLAYPGGDWPNAALVASSFFFRFAYFLVVVAAGRPAPTVARAAVHGLIVTAAAVAGDVTVSALRGTPNALVSGLFSPLNAWVLVAPAAGAVLACLTRRRDVAGDLSGALLLQAQLVPAVTALVTGQDGECCTGVEWGHPWQDWAGLALSLVLALVLRPAWPARLRTVLAAAALTAALVWTACLTGWL</sequence>
<proteinExistence type="predicted"/>
<comment type="caution">
    <text evidence="2">The sequence shown here is derived from an EMBL/GenBank/DDBJ whole genome shotgun (WGS) entry which is preliminary data.</text>
</comment>
<feature type="transmembrane region" description="Helical" evidence="1">
    <location>
        <begin position="186"/>
        <end position="205"/>
    </location>
</feature>
<keyword evidence="1" id="KW-0812">Transmembrane</keyword>
<dbReference type="EMBL" id="JAFCNB010000002">
    <property type="protein sequence ID" value="MBP2703051.1"/>
    <property type="molecule type" value="Genomic_DNA"/>
</dbReference>
<feature type="transmembrane region" description="Helical" evidence="1">
    <location>
        <begin position="63"/>
        <end position="82"/>
    </location>
</feature>
<evidence type="ECO:0000313" key="3">
    <source>
        <dbReference type="Proteomes" id="UP000674234"/>
    </source>
</evidence>